<reference evidence="2" key="1">
    <citation type="submission" date="2018-09" db="EMBL/GenBank/DDBJ databases">
        <authorList>
            <person name="Livingstone P.G."/>
            <person name="Whitworth D.E."/>
        </authorList>
    </citation>
    <scope>NUCLEOTIDE SEQUENCE [LARGE SCALE GENOMIC DNA]</scope>
    <source>
        <strain evidence="2">AB050A</strain>
    </source>
</reference>
<protein>
    <submittedName>
        <fullName evidence="1">Uncharacterized protein</fullName>
    </submittedName>
</protein>
<proteinExistence type="predicted"/>
<sequence length="241" mass="27034">MPGGCVRFFEVEPREGPRFTGYINGVHRWGLPGGLCPACHSSPGGLGEAYPSVDLSGWAHRQELVEARQVPLEEYERLRELVRSQVPFDAPLFPGAEFGPLTGKASGKWGAIHLPEPWTLVMRRDALERMREEGIALRASKMDLRFLGRTEVELLEIEVHPRGRVHDSCFPEGRERPCARCGRQGGGYPKEPILDGHTLPKDQDLFRLTDYTTILIATERFMQVVERHGLEGVVFKGLPVL</sequence>
<dbReference type="Pfam" id="PF09535">
    <property type="entry name" value="Gmx_para_CXXCG"/>
    <property type="match status" value="1"/>
</dbReference>
<dbReference type="Proteomes" id="UP000267003">
    <property type="component" value="Unassembled WGS sequence"/>
</dbReference>
<dbReference type="NCBIfam" id="TIGR02264">
    <property type="entry name" value="gmx_para_CXXCG"/>
    <property type="match status" value="1"/>
</dbReference>
<gene>
    <name evidence="1" type="ORF">D7W81_01615</name>
</gene>
<accession>A0A3A8R6A4</accession>
<evidence type="ECO:0000313" key="2">
    <source>
        <dbReference type="Proteomes" id="UP000267003"/>
    </source>
</evidence>
<dbReference type="AlphaFoldDB" id="A0A3A8R6A4"/>
<keyword evidence="2" id="KW-1185">Reference proteome</keyword>
<evidence type="ECO:0000313" key="1">
    <source>
        <dbReference type="EMBL" id="RKH74385.1"/>
    </source>
</evidence>
<name>A0A3A8R6A4_9BACT</name>
<organism evidence="1 2">
    <name type="scientific">Corallococcus aberystwythensis</name>
    <dbReference type="NCBI Taxonomy" id="2316722"/>
    <lineage>
        <taxon>Bacteria</taxon>
        <taxon>Pseudomonadati</taxon>
        <taxon>Myxococcota</taxon>
        <taxon>Myxococcia</taxon>
        <taxon>Myxococcales</taxon>
        <taxon>Cystobacterineae</taxon>
        <taxon>Myxococcaceae</taxon>
        <taxon>Corallococcus</taxon>
    </lineage>
</organism>
<comment type="caution">
    <text evidence="1">The sequence shown here is derived from an EMBL/GenBank/DDBJ whole genome shotgun (WGS) entry which is preliminary data.</text>
</comment>
<dbReference type="InterPro" id="IPR011750">
    <property type="entry name" value="Gmx_para_CXXCG"/>
</dbReference>
<dbReference type="EMBL" id="RAWK01000006">
    <property type="protein sequence ID" value="RKH74385.1"/>
    <property type="molecule type" value="Genomic_DNA"/>
</dbReference>